<evidence type="ECO:0000313" key="2">
    <source>
        <dbReference type="EMBL" id="KIJ23339.1"/>
    </source>
</evidence>
<evidence type="ECO:0000256" key="1">
    <source>
        <dbReference type="SAM" id="MobiDB-lite"/>
    </source>
</evidence>
<name>A0A0C9TN96_SPHS4</name>
<reference evidence="2 3" key="1">
    <citation type="submission" date="2014-06" db="EMBL/GenBank/DDBJ databases">
        <title>Evolutionary Origins and Diversification of the Mycorrhizal Mutualists.</title>
        <authorList>
            <consortium name="DOE Joint Genome Institute"/>
            <consortium name="Mycorrhizal Genomics Consortium"/>
            <person name="Kohler A."/>
            <person name="Kuo A."/>
            <person name="Nagy L.G."/>
            <person name="Floudas D."/>
            <person name="Copeland A."/>
            <person name="Barry K.W."/>
            <person name="Cichocki N."/>
            <person name="Veneault-Fourrey C."/>
            <person name="LaButti K."/>
            <person name="Lindquist E.A."/>
            <person name="Lipzen A."/>
            <person name="Lundell T."/>
            <person name="Morin E."/>
            <person name="Murat C."/>
            <person name="Riley R."/>
            <person name="Ohm R."/>
            <person name="Sun H."/>
            <person name="Tunlid A."/>
            <person name="Henrissat B."/>
            <person name="Grigoriev I.V."/>
            <person name="Hibbett D.S."/>
            <person name="Martin F."/>
        </authorList>
    </citation>
    <scope>NUCLEOTIDE SEQUENCE [LARGE SCALE GENOMIC DNA]</scope>
    <source>
        <strain evidence="2 3">SS14</strain>
    </source>
</reference>
<dbReference type="EMBL" id="KN837714">
    <property type="protein sequence ID" value="KIJ23339.1"/>
    <property type="molecule type" value="Genomic_DNA"/>
</dbReference>
<sequence length="337" mass="38878">MPETFPPISLRGRSRPKSFVWNKFRPGILVVRFKVSMPTPYFVAQYHISTITIPMSKMRIASKKLQDIGPRVTWKVEVSIRHREADQVAKEGIVGPSGNIKEKGKGKEVPRMPRKSPRKAANIPPSDSEEEKEEVDEAPPLCVECLRKKIACVPQPSKKWSCMGCYKSKIRCEFLDKTAWAVLEGSKKMAESIRELAGMEKRSEYFRLELKWYELQRFSFNLQRTGELDAAAADFRLLQMLNLKGQGLDILEDLEERFRTECLNIEIRVRECVDTMEKSMDEIWCEAGFRLPSGEPADSPTPSGKRKVNDEEEDETEEQIEERAVRTKRRKIFSDDE</sequence>
<feature type="compositionally biased region" description="Basic and acidic residues" evidence="1">
    <location>
        <begin position="100"/>
        <end position="111"/>
    </location>
</feature>
<feature type="region of interest" description="Disordered" evidence="1">
    <location>
        <begin position="89"/>
        <end position="134"/>
    </location>
</feature>
<keyword evidence="3" id="KW-1185">Reference proteome</keyword>
<organism evidence="2 3">
    <name type="scientific">Sphaerobolus stellatus (strain SS14)</name>
    <dbReference type="NCBI Taxonomy" id="990650"/>
    <lineage>
        <taxon>Eukaryota</taxon>
        <taxon>Fungi</taxon>
        <taxon>Dikarya</taxon>
        <taxon>Basidiomycota</taxon>
        <taxon>Agaricomycotina</taxon>
        <taxon>Agaricomycetes</taxon>
        <taxon>Phallomycetidae</taxon>
        <taxon>Geastrales</taxon>
        <taxon>Sphaerobolaceae</taxon>
        <taxon>Sphaerobolus</taxon>
    </lineage>
</organism>
<evidence type="ECO:0000313" key="3">
    <source>
        <dbReference type="Proteomes" id="UP000054279"/>
    </source>
</evidence>
<feature type="compositionally biased region" description="Acidic residues" evidence="1">
    <location>
        <begin position="310"/>
        <end position="320"/>
    </location>
</feature>
<dbReference type="HOGENOM" id="CLU_824314_0_0_1"/>
<protein>
    <recommendedName>
        <fullName evidence="4">Zn(2)-C6 fungal-type domain-containing protein</fullName>
    </recommendedName>
</protein>
<accession>A0A0C9TN96</accession>
<gene>
    <name evidence="2" type="ORF">M422DRAFT_276105</name>
</gene>
<dbReference type="AlphaFoldDB" id="A0A0C9TN96"/>
<dbReference type="Proteomes" id="UP000054279">
    <property type="component" value="Unassembled WGS sequence"/>
</dbReference>
<feature type="region of interest" description="Disordered" evidence="1">
    <location>
        <begin position="291"/>
        <end position="337"/>
    </location>
</feature>
<proteinExistence type="predicted"/>
<evidence type="ECO:0008006" key="4">
    <source>
        <dbReference type="Google" id="ProtNLM"/>
    </source>
</evidence>